<dbReference type="AlphaFoldDB" id="A0A067EQW4"/>
<keyword evidence="1" id="KW-1133">Transmembrane helix</keyword>
<accession>A0A067EQW4</accession>
<name>A0A067EQW4_CITSI</name>
<protein>
    <submittedName>
        <fullName evidence="2">Uncharacterized protein</fullName>
    </submittedName>
</protein>
<gene>
    <name evidence="2" type="ORF">CISIN_1g031024mg</name>
</gene>
<dbReference type="Proteomes" id="UP000027120">
    <property type="component" value="Unassembled WGS sequence"/>
</dbReference>
<keyword evidence="1" id="KW-0472">Membrane</keyword>
<dbReference type="EMBL" id="KK784975">
    <property type="protein sequence ID" value="KDO56245.1"/>
    <property type="molecule type" value="Genomic_DNA"/>
</dbReference>
<keyword evidence="1" id="KW-0812">Transmembrane</keyword>
<organism evidence="2 3">
    <name type="scientific">Citrus sinensis</name>
    <name type="common">Sweet orange</name>
    <name type="synonym">Citrus aurantium var. sinensis</name>
    <dbReference type="NCBI Taxonomy" id="2711"/>
    <lineage>
        <taxon>Eukaryota</taxon>
        <taxon>Viridiplantae</taxon>
        <taxon>Streptophyta</taxon>
        <taxon>Embryophyta</taxon>
        <taxon>Tracheophyta</taxon>
        <taxon>Spermatophyta</taxon>
        <taxon>Magnoliopsida</taxon>
        <taxon>eudicotyledons</taxon>
        <taxon>Gunneridae</taxon>
        <taxon>Pentapetalae</taxon>
        <taxon>rosids</taxon>
        <taxon>malvids</taxon>
        <taxon>Sapindales</taxon>
        <taxon>Rutaceae</taxon>
        <taxon>Aurantioideae</taxon>
        <taxon>Citrus</taxon>
    </lineage>
</organism>
<evidence type="ECO:0000313" key="3">
    <source>
        <dbReference type="Proteomes" id="UP000027120"/>
    </source>
</evidence>
<evidence type="ECO:0000313" key="2">
    <source>
        <dbReference type="EMBL" id="KDO56245.1"/>
    </source>
</evidence>
<keyword evidence="3" id="KW-1185">Reference proteome</keyword>
<evidence type="ECO:0000256" key="1">
    <source>
        <dbReference type="SAM" id="Phobius"/>
    </source>
</evidence>
<sequence length="167" mass="19616">MWHVRENKLISREQCLSLHRYKRITPLADEAWPMSRTENTTKVKLVTSFSSGTKRKTRLTHLAVVVSKHKPSHAITKLSKQNQAKADRTIKISVHENPFSDNKTKQFMYFRNPTYFFFPLFFAFLINGYFLNSLRSLMALMALLTPHKTPCSFVFHFVQILHMLKQL</sequence>
<reference evidence="2 3" key="1">
    <citation type="submission" date="2014-04" db="EMBL/GenBank/DDBJ databases">
        <authorList>
            <consortium name="International Citrus Genome Consortium"/>
            <person name="Gmitter F."/>
            <person name="Chen C."/>
            <person name="Farmerie W."/>
            <person name="Harkins T."/>
            <person name="Desany B."/>
            <person name="Mohiuddin M."/>
            <person name="Kodira C."/>
            <person name="Borodovsky M."/>
            <person name="Lomsadze A."/>
            <person name="Burns P."/>
            <person name="Jenkins J."/>
            <person name="Prochnik S."/>
            <person name="Shu S."/>
            <person name="Chapman J."/>
            <person name="Pitluck S."/>
            <person name="Schmutz J."/>
            <person name="Rokhsar D."/>
        </authorList>
    </citation>
    <scope>NUCLEOTIDE SEQUENCE</scope>
</reference>
<proteinExistence type="predicted"/>
<feature type="transmembrane region" description="Helical" evidence="1">
    <location>
        <begin position="113"/>
        <end position="131"/>
    </location>
</feature>